<gene>
    <name evidence="3" type="ORF">BUALT_Bualt03G0088900</name>
</gene>
<dbReference type="PANTHER" id="PTHR31917">
    <property type="entry name" value="AGENET DOMAIN-CONTAINING PROTEIN-RELATED"/>
    <property type="match status" value="1"/>
</dbReference>
<dbReference type="Pfam" id="PF05641">
    <property type="entry name" value="Agenet"/>
    <property type="match status" value="1"/>
</dbReference>
<name>A0AAV6XUD6_9LAMI</name>
<accession>A0AAV6XUD6</accession>
<evidence type="ECO:0000256" key="1">
    <source>
        <dbReference type="SAM" id="MobiDB-lite"/>
    </source>
</evidence>
<feature type="region of interest" description="Disordered" evidence="1">
    <location>
        <begin position="414"/>
        <end position="447"/>
    </location>
</feature>
<dbReference type="EMBL" id="WHWC01000003">
    <property type="protein sequence ID" value="KAG8385858.1"/>
    <property type="molecule type" value="Genomic_DNA"/>
</dbReference>
<dbReference type="Gene3D" id="2.30.30.490">
    <property type="match status" value="1"/>
</dbReference>
<comment type="caution">
    <text evidence="3">The sequence shown here is derived from an EMBL/GenBank/DDBJ whole genome shotgun (WGS) entry which is preliminary data.</text>
</comment>
<sequence length="447" mass="50544">MQMDTVLCDKNVVFWIASLLFPDIILKTTPHLQVPMAMMTRFSRRKSLQDEQVYSFVWVMSDETKDYLGYLEDMYEDQKGEKMVKVRWFVHREEIEGQIRNLCPESREVFITPLEQEISAECIDGIAAILTPTHFKECDDFLPQLLSFKNLCAIENCEINRQSNNRGKSSEQVRSAGRRAALTISDNRVAKGEPSRQRIKIKLPMRKSVQNISVAPAEQPEIQWLPKVNDNIELLSQDSGMRGCWLRCKILRSSQNCLRVQYYDVDDVDGPGKLEEWVPASRVAAPDNLSLRCAGRLTVRPWPNWDSAGLRYEVGAAADAWWSDGWWEGVVIGCDTASASCFQVYFPGENNFVTVEQKNLRVSKDWVDNKWVSLQPKSDILAFVSKSFNPIITRPPLPVLAGQANNSVPAINTEVPTSSRLEGPQDGKGKLPSSSASANQKPINELN</sequence>
<evidence type="ECO:0000313" key="4">
    <source>
        <dbReference type="Proteomes" id="UP000826271"/>
    </source>
</evidence>
<dbReference type="InterPro" id="IPR043151">
    <property type="entry name" value="BAH_sf"/>
</dbReference>
<dbReference type="PANTHER" id="PTHR31917:SF3">
    <property type="entry name" value="BROMO ADJACENT-LIKE DOMAIN PROTEIN"/>
    <property type="match status" value="1"/>
</dbReference>
<feature type="compositionally biased region" description="Polar residues" evidence="1">
    <location>
        <begin position="432"/>
        <end position="447"/>
    </location>
</feature>
<dbReference type="PROSITE" id="PS51038">
    <property type="entry name" value="BAH"/>
    <property type="match status" value="1"/>
</dbReference>
<organism evidence="3 4">
    <name type="scientific">Buddleja alternifolia</name>
    <dbReference type="NCBI Taxonomy" id="168488"/>
    <lineage>
        <taxon>Eukaryota</taxon>
        <taxon>Viridiplantae</taxon>
        <taxon>Streptophyta</taxon>
        <taxon>Embryophyta</taxon>
        <taxon>Tracheophyta</taxon>
        <taxon>Spermatophyta</taxon>
        <taxon>Magnoliopsida</taxon>
        <taxon>eudicotyledons</taxon>
        <taxon>Gunneridae</taxon>
        <taxon>Pentapetalae</taxon>
        <taxon>asterids</taxon>
        <taxon>lamiids</taxon>
        <taxon>Lamiales</taxon>
        <taxon>Scrophulariaceae</taxon>
        <taxon>Buddlejeae</taxon>
        <taxon>Buddleja</taxon>
    </lineage>
</organism>
<dbReference type="Proteomes" id="UP000826271">
    <property type="component" value="Unassembled WGS sequence"/>
</dbReference>
<dbReference type="InterPro" id="IPR001025">
    <property type="entry name" value="BAH_dom"/>
</dbReference>
<evidence type="ECO:0000313" key="3">
    <source>
        <dbReference type="EMBL" id="KAG8385858.1"/>
    </source>
</evidence>
<dbReference type="Pfam" id="PF01426">
    <property type="entry name" value="BAH"/>
    <property type="match status" value="1"/>
</dbReference>
<protein>
    <recommendedName>
        <fullName evidence="2">BAH domain-containing protein</fullName>
    </recommendedName>
</protein>
<reference evidence="3" key="1">
    <citation type="submission" date="2019-10" db="EMBL/GenBank/DDBJ databases">
        <authorList>
            <person name="Zhang R."/>
            <person name="Pan Y."/>
            <person name="Wang J."/>
            <person name="Ma R."/>
            <person name="Yu S."/>
        </authorList>
    </citation>
    <scope>NUCLEOTIDE SEQUENCE</scope>
    <source>
        <strain evidence="3">LA-IB0</strain>
        <tissue evidence="3">Leaf</tissue>
    </source>
</reference>
<evidence type="ECO:0000259" key="2">
    <source>
        <dbReference type="PROSITE" id="PS51038"/>
    </source>
</evidence>
<dbReference type="SMART" id="SM00743">
    <property type="entry name" value="Agenet"/>
    <property type="match status" value="1"/>
</dbReference>
<keyword evidence="4" id="KW-1185">Reference proteome</keyword>
<dbReference type="GO" id="GO:0003682">
    <property type="term" value="F:chromatin binding"/>
    <property type="evidence" value="ECO:0007669"/>
    <property type="project" value="InterPro"/>
</dbReference>
<feature type="domain" description="BAH" evidence="2">
    <location>
        <begin position="49"/>
        <end position="163"/>
    </location>
</feature>
<proteinExistence type="predicted"/>
<dbReference type="AlphaFoldDB" id="A0AAV6XUD6"/>
<dbReference type="InterPro" id="IPR014002">
    <property type="entry name" value="Agenet_dom_plant"/>
</dbReference>
<dbReference type="InterPro" id="IPR008395">
    <property type="entry name" value="Agenet-like_dom"/>
</dbReference>